<dbReference type="AlphaFoldDB" id="A0A381Y002"/>
<evidence type="ECO:0000256" key="1">
    <source>
        <dbReference type="SAM" id="MobiDB-lite"/>
    </source>
</evidence>
<organism evidence="2">
    <name type="scientific">marine metagenome</name>
    <dbReference type="NCBI Taxonomy" id="408172"/>
    <lineage>
        <taxon>unclassified sequences</taxon>
        <taxon>metagenomes</taxon>
        <taxon>ecological metagenomes</taxon>
    </lineage>
</organism>
<evidence type="ECO:0000313" key="2">
    <source>
        <dbReference type="EMBL" id="SVA70406.1"/>
    </source>
</evidence>
<feature type="non-terminal residue" evidence="2">
    <location>
        <position position="1"/>
    </location>
</feature>
<proteinExistence type="predicted"/>
<gene>
    <name evidence="2" type="ORF">METZ01_LOCUS123260</name>
</gene>
<sequence length="34" mass="3586">WSQARTLGPKQPYQHSGFVAPSRVPGGPGPGLRV</sequence>
<dbReference type="EMBL" id="UINC01017022">
    <property type="protein sequence ID" value="SVA70406.1"/>
    <property type="molecule type" value="Genomic_DNA"/>
</dbReference>
<reference evidence="2" key="1">
    <citation type="submission" date="2018-05" db="EMBL/GenBank/DDBJ databases">
        <authorList>
            <person name="Lanie J.A."/>
            <person name="Ng W.-L."/>
            <person name="Kazmierczak K.M."/>
            <person name="Andrzejewski T.M."/>
            <person name="Davidsen T.M."/>
            <person name="Wayne K.J."/>
            <person name="Tettelin H."/>
            <person name="Glass J.I."/>
            <person name="Rusch D."/>
            <person name="Podicherti R."/>
            <person name="Tsui H.-C.T."/>
            <person name="Winkler M.E."/>
        </authorList>
    </citation>
    <scope>NUCLEOTIDE SEQUENCE</scope>
</reference>
<name>A0A381Y002_9ZZZZ</name>
<accession>A0A381Y002</accession>
<feature type="non-terminal residue" evidence="2">
    <location>
        <position position="34"/>
    </location>
</feature>
<protein>
    <submittedName>
        <fullName evidence="2">Uncharacterized protein</fullName>
    </submittedName>
</protein>
<feature type="region of interest" description="Disordered" evidence="1">
    <location>
        <begin position="1"/>
        <end position="34"/>
    </location>
</feature>